<evidence type="ECO:0000313" key="1">
    <source>
        <dbReference type="EMBL" id="GAA0162456.1"/>
    </source>
</evidence>
<protein>
    <submittedName>
        <fullName evidence="1">Uncharacterized protein</fullName>
    </submittedName>
</protein>
<proteinExistence type="predicted"/>
<dbReference type="EMBL" id="BAABME010004459">
    <property type="protein sequence ID" value="GAA0162456.1"/>
    <property type="molecule type" value="Genomic_DNA"/>
</dbReference>
<name>A0AAV3QHI6_LITER</name>
<reference evidence="1 2" key="1">
    <citation type="submission" date="2024-01" db="EMBL/GenBank/DDBJ databases">
        <title>The complete chloroplast genome sequence of Lithospermum erythrorhizon: insights into the phylogenetic relationship among Boraginaceae species and the maternal lineages of purple gromwells.</title>
        <authorList>
            <person name="Okada T."/>
            <person name="Watanabe K."/>
        </authorList>
    </citation>
    <scope>NUCLEOTIDE SEQUENCE [LARGE SCALE GENOMIC DNA]</scope>
</reference>
<organism evidence="1 2">
    <name type="scientific">Lithospermum erythrorhizon</name>
    <name type="common">Purple gromwell</name>
    <name type="synonym">Lithospermum officinale var. erythrorhizon</name>
    <dbReference type="NCBI Taxonomy" id="34254"/>
    <lineage>
        <taxon>Eukaryota</taxon>
        <taxon>Viridiplantae</taxon>
        <taxon>Streptophyta</taxon>
        <taxon>Embryophyta</taxon>
        <taxon>Tracheophyta</taxon>
        <taxon>Spermatophyta</taxon>
        <taxon>Magnoliopsida</taxon>
        <taxon>eudicotyledons</taxon>
        <taxon>Gunneridae</taxon>
        <taxon>Pentapetalae</taxon>
        <taxon>asterids</taxon>
        <taxon>lamiids</taxon>
        <taxon>Boraginales</taxon>
        <taxon>Boraginaceae</taxon>
        <taxon>Boraginoideae</taxon>
        <taxon>Lithospermeae</taxon>
        <taxon>Lithospermum</taxon>
    </lineage>
</organism>
<dbReference type="PANTHER" id="PTHR34222">
    <property type="entry name" value="GAG_PRE-INTEGRS DOMAIN-CONTAINING PROTEIN"/>
    <property type="match status" value="1"/>
</dbReference>
<dbReference type="PANTHER" id="PTHR34222:SF79">
    <property type="entry name" value="RETROVIRUS-RELATED POL POLYPROTEIN FROM TRANSPOSON TNT 1-94"/>
    <property type="match status" value="1"/>
</dbReference>
<dbReference type="AlphaFoldDB" id="A0AAV3QHI6"/>
<evidence type="ECO:0000313" key="2">
    <source>
        <dbReference type="Proteomes" id="UP001454036"/>
    </source>
</evidence>
<comment type="caution">
    <text evidence="1">The sequence shown here is derived from an EMBL/GenBank/DDBJ whole genome shotgun (WGS) entry which is preliminary data.</text>
</comment>
<accession>A0AAV3QHI6</accession>
<sequence>MMVKNSVDQRKVFDNKWRKGDREDSRYMVKCEYCDSKGHSKDKCFKLHGFPEWWNTRNSQRNRFPNSRNMANMMVTPLESTDTTYLSSMMQTMQLMQKEIEKIKGAGDLVRMLLTESTWCNLKILQIIETGATNHMSCSENLFLRISDILYSSPDSLPDDFVGMSSYVPDFHYNLLSISKCILQSQVFFVFHPEFCFLQDQQSSRVVGIGRHYKGFFLLDQHSFNIVIFISYL</sequence>
<dbReference type="Proteomes" id="UP001454036">
    <property type="component" value="Unassembled WGS sequence"/>
</dbReference>
<gene>
    <name evidence="1" type="ORF">LIER_18545</name>
</gene>
<keyword evidence="2" id="KW-1185">Reference proteome</keyword>